<sequence length="201" mass="22202">MADGCPAFTEEGTEEVKKTLEADIWDNGQDLLTDIARRENLKLGPNRQMQELMVRRNELVLEANQAMSTGTRHEVENRIQNINAYYTHLITEAARTYPDEGLDKDTFDSLQRKEEESTGLSRVLAILLSVTGVVVVVLMLVILVLVRRRRQKEESTPVTAFAENQQVVIGSPVPADQTGGKDQGVVSGAAVTVAAPTREKV</sequence>
<evidence type="ECO:0000313" key="4">
    <source>
        <dbReference type="Proteomes" id="UP001152797"/>
    </source>
</evidence>
<protein>
    <submittedName>
        <fullName evidence="2">Uncharacterized protein</fullName>
    </submittedName>
</protein>
<evidence type="ECO:0000313" key="3">
    <source>
        <dbReference type="EMBL" id="CAL1146925.1"/>
    </source>
</evidence>
<reference evidence="2" key="1">
    <citation type="submission" date="2022-10" db="EMBL/GenBank/DDBJ databases">
        <authorList>
            <person name="Chen Y."/>
            <person name="Dougan E. K."/>
            <person name="Chan C."/>
            <person name="Rhodes N."/>
            <person name="Thang M."/>
        </authorList>
    </citation>
    <scope>NUCLEOTIDE SEQUENCE</scope>
</reference>
<keyword evidence="1" id="KW-1133">Transmembrane helix</keyword>
<dbReference type="AlphaFoldDB" id="A0A9P1CLC3"/>
<reference evidence="3" key="2">
    <citation type="submission" date="2024-04" db="EMBL/GenBank/DDBJ databases">
        <authorList>
            <person name="Chen Y."/>
            <person name="Shah S."/>
            <person name="Dougan E. K."/>
            <person name="Thang M."/>
            <person name="Chan C."/>
        </authorList>
    </citation>
    <scope>NUCLEOTIDE SEQUENCE [LARGE SCALE GENOMIC DNA]</scope>
</reference>
<proteinExistence type="predicted"/>
<evidence type="ECO:0000313" key="2">
    <source>
        <dbReference type="EMBL" id="CAI3993550.1"/>
    </source>
</evidence>
<accession>A0A9P1CLC3</accession>
<dbReference type="EMBL" id="CAMXCT030001846">
    <property type="protein sequence ID" value="CAL4780862.1"/>
    <property type="molecule type" value="Genomic_DNA"/>
</dbReference>
<gene>
    <name evidence="2" type="ORF">C1SCF055_LOCUS20285</name>
</gene>
<dbReference type="OrthoDB" id="420870at2759"/>
<keyword evidence="4" id="KW-1185">Reference proteome</keyword>
<organism evidence="2">
    <name type="scientific">Cladocopium goreaui</name>
    <dbReference type="NCBI Taxonomy" id="2562237"/>
    <lineage>
        <taxon>Eukaryota</taxon>
        <taxon>Sar</taxon>
        <taxon>Alveolata</taxon>
        <taxon>Dinophyceae</taxon>
        <taxon>Suessiales</taxon>
        <taxon>Symbiodiniaceae</taxon>
        <taxon>Cladocopium</taxon>
    </lineage>
</organism>
<dbReference type="Proteomes" id="UP001152797">
    <property type="component" value="Unassembled WGS sequence"/>
</dbReference>
<dbReference type="EMBL" id="CAMXCT010001846">
    <property type="protein sequence ID" value="CAI3993550.1"/>
    <property type="molecule type" value="Genomic_DNA"/>
</dbReference>
<name>A0A9P1CLC3_9DINO</name>
<evidence type="ECO:0000256" key="1">
    <source>
        <dbReference type="SAM" id="Phobius"/>
    </source>
</evidence>
<keyword evidence="1" id="KW-0812">Transmembrane</keyword>
<comment type="caution">
    <text evidence="2">The sequence shown here is derived from an EMBL/GenBank/DDBJ whole genome shotgun (WGS) entry which is preliminary data.</text>
</comment>
<keyword evidence="1" id="KW-0472">Membrane</keyword>
<dbReference type="EMBL" id="CAMXCT020001846">
    <property type="protein sequence ID" value="CAL1146925.1"/>
    <property type="molecule type" value="Genomic_DNA"/>
</dbReference>
<feature type="transmembrane region" description="Helical" evidence="1">
    <location>
        <begin position="123"/>
        <end position="146"/>
    </location>
</feature>